<evidence type="ECO:0000256" key="3">
    <source>
        <dbReference type="ARBA" id="ARBA00023125"/>
    </source>
</evidence>
<reference evidence="8 9" key="1">
    <citation type="submission" date="2013-03" db="EMBL/GenBank/DDBJ databases">
        <title>The Genome Sequence of Capronia epimyces CBS 606.96.</title>
        <authorList>
            <consortium name="The Broad Institute Genomics Platform"/>
            <person name="Cuomo C."/>
            <person name="de Hoog S."/>
            <person name="Gorbushina A."/>
            <person name="Walker B."/>
            <person name="Young S.K."/>
            <person name="Zeng Q."/>
            <person name="Gargeya S."/>
            <person name="Fitzgerald M."/>
            <person name="Haas B."/>
            <person name="Abouelleil A."/>
            <person name="Allen A.W."/>
            <person name="Alvarado L."/>
            <person name="Arachchi H.M."/>
            <person name="Berlin A.M."/>
            <person name="Chapman S.B."/>
            <person name="Gainer-Dewar J."/>
            <person name="Goldberg J."/>
            <person name="Griggs A."/>
            <person name="Gujja S."/>
            <person name="Hansen M."/>
            <person name="Howarth C."/>
            <person name="Imamovic A."/>
            <person name="Ireland A."/>
            <person name="Larimer J."/>
            <person name="McCowan C."/>
            <person name="Murphy C."/>
            <person name="Pearson M."/>
            <person name="Poon T.W."/>
            <person name="Priest M."/>
            <person name="Roberts A."/>
            <person name="Saif S."/>
            <person name="Shea T."/>
            <person name="Sisk P."/>
            <person name="Sykes S."/>
            <person name="Wortman J."/>
            <person name="Nusbaum C."/>
            <person name="Birren B."/>
        </authorList>
    </citation>
    <scope>NUCLEOTIDE SEQUENCE [LARGE SCALE GENOMIC DNA]</scope>
    <source>
        <strain evidence="8 9">CBS 606.96</strain>
    </source>
</reference>
<accession>W9Y6W4</accession>
<evidence type="ECO:0000256" key="5">
    <source>
        <dbReference type="ARBA" id="ARBA00023242"/>
    </source>
</evidence>
<organism evidence="8 9">
    <name type="scientific">Capronia epimyces CBS 606.96</name>
    <dbReference type="NCBI Taxonomy" id="1182542"/>
    <lineage>
        <taxon>Eukaryota</taxon>
        <taxon>Fungi</taxon>
        <taxon>Dikarya</taxon>
        <taxon>Ascomycota</taxon>
        <taxon>Pezizomycotina</taxon>
        <taxon>Eurotiomycetes</taxon>
        <taxon>Chaetothyriomycetidae</taxon>
        <taxon>Chaetothyriales</taxon>
        <taxon>Herpotrichiellaceae</taxon>
        <taxon>Capronia</taxon>
    </lineage>
</organism>
<dbReference type="Pfam" id="PF00172">
    <property type="entry name" value="Zn_clus"/>
    <property type="match status" value="1"/>
</dbReference>
<keyword evidence="5" id="KW-0539">Nucleus</keyword>
<feature type="domain" description="Zn(2)-C6 fungal-type" evidence="7">
    <location>
        <begin position="15"/>
        <end position="48"/>
    </location>
</feature>
<dbReference type="InterPro" id="IPR021858">
    <property type="entry name" value="Fun_TF"/>
</dbReference>
<dbReference type="EMBL" id="AMGY01000004">
    <property type="protein sequence ID" value="EXJ84971.1"/>
    <property type="molecule type" value="Genomic_DNA"/>
</dbReference>
<dbReference type="STRING" id="1182542.W9Y6W4"/>
<feature type="compositionally biased region" description="Low complexity" evidence="6">
    <location>
        <begin position="80"/>
        <end position="102"/>
    </location>
</feature>
<evidence type="ECO:0000256" key="6">
    <source>
        <dbReference type="SAM" id="MobiDB-lite"/>
    </source>
</evidence>
<dbReference type="InterPro" id="IPR001138">
    <property type="entry name" value="Zn2Cys6_DnaBD"/>
</dbReference>
<evidence type="ECO:0000256" key="2">
    <source>
        <dbReference type="ARBA" id="ARBA00023015"/>
    </source>
</evidence>
<dbReference type="GO" id="GO:0000981">
    <property type="term" value="F:DNA-binding transcription factor activity, RNA polymerase II-specific"/>
    <property type="evidence" value="ECO:0007669"/>
    <property type="project" value="InterPro"/>
</dbReference>
<feature type="region of interest" description="Disordered" evidence="6">
    <location>
        <begin position="54"/>
        <end position="196"/>
    </location>
</feature>
<dbReference type="RefSeq" id="XP_007733956.1">
    <property type="nucleotide sequence ID" value="XM_007735766.1"/>
</dbReference>
<keyword evidence="3" id="KW-0238">DNA-binding</keyword>
<dbReference type="GO" id="GO:0008270">
    <property type="term" value="F:zinc ion binding"/>
    <property type="evidence" value="ECO:0007669"/>
    <property type="project" value="InterPro"/>
</dbReference>
<dbReference type="eggNOG" id="ENOG502T1JF">
    <property type="taxonomic scope" value="Eukaryota"/>
</dbReference>
<dbReference type="SUPFAM" id="SSF57701">
    <property type="entry name" value="Zn2/Cys6 DNA-binding domain"/>
    <property type="match status" value="1"/>
</dbReference>
<dbReference type="HOGENOM" id="CLU_028540_1_1_1"/>
<keyword evidence="9" id="KW-1185">Reference proteome</keyword>
<proteinExistence type="predicted"/>
<dbReference type="GO" id="GO:0005634">
    <property type="term" value="C:nucleus"/>
    <property type="evidence" value="ECO:0007669"/>
    <property type="project" value="UniProtKB-SubCell"/>
</dbReference>
<evidence type="ECO:0000313" key="9">
    <source>
        <dbReference type="Proteomes" id="UP000019478"/>
    </source>
</evidence>
<feature type="compositionally biased region" description="Basic residues" evidence="6">
    <location>
        <begin position="132"/>
        <end position="141"/>
    </location>
</feature>
<dbReference type="AlphaFoldDB" id="W9Y6W4"/>
<evidence type="ECO:0000256" key="1">
    <source>
        <dbReference type="ARBA" id="ARBA00004123"/>
    </source>
</evidence>
<comment type="subcellular location">
    <subcellularLocation>
        <location evidence="1">Nucleus</location>
    </subcellularLocation>
</comment>
<evidence type="ECO:0000259" key="7">
    <source>
        <dbReference type="Pfam" id="PF00172"/>
    </source>
</evidence>
<gene>
    <name evidence="8" type="ORF">A1O3_05646</name>
</gene>
<dbReference type="PANTHER" id="PTHR37534">
    <property type="entry name" value="TRANSCRIPTIONAL ACTIVATOR PROTEIN UGA3"/>
    <property type="match status" value="1"/>
</dbReference>
<comment type="caution">
    <text evidence="8">The sequence shown here is derived from an EMBL/GenBank/DDBJ whole genome shotgun (WGS) entry which is preliminary data.</text>
</comment>
<evidence type="ECO:0000313" key="8">
    <source>
        <dbReference type="EMBL" id="EXJ84971.1"/>
    </source>
</evidence>
<dbReference type="GeneID" id="19169756"/>
<evidence type="ECO:0000256" key="4">
    <source>
        <dbReference type="ARBA" id="ARBA00023163"/>
    </source>
</evidence>
<dbReference type="InterPro" id="IPR036864">
    <property type="entry name" value="Zn2-C6_fun-type_DNA-bd_sf"/>
</dbReference>
<keyword evidence="2" id="KW-0805">Transcription regulation</keyword>
<keyword evidence="4" id="KW-0804">Transcription</keyword>
<dbReference type="Pfam" id="PF11951">
    <property type="entry name" value="Fungal_trans_2"/>
    <property type="match status" value="1"/>
</dbReference>
<name>W9Y6W4_9EURO</name>
<dbReference type="Proteomes" id="UP000019478">
    <property type="component" value="Unassembled WGS sequence"/>
</dbReference>
<dbReference type="CDD" id="cd00067">
    <property type="entry name" value="GAL4"/>
    <property type="match status" value="1"/>
</dbReference>
<protein>
    <recommendedName>
        <fullName evidence="7">Zn(2)-C6 fungal-type domain-containing protein</fullName>
    </recommendedName>
</protein>
<feature type="compositionally biased region" description="Pro residues" evidence="6">
    <location>
        <begin position="172"/>
        <end position="183"/>
    </location>
</feature>
<dbReference type="GO" id="GO:0003677">
    <property type="term" value="F:DNA binding"/>
    <property type="evidence" value="ECO:0007669"/>
    <property type="project" value="UniProtKB-KW"/>
</dbReference>
<dbReference type="PANTHER" id="PTHR37534:SF46">
    <property type="entry name" value="ZN(II)2CYS6 TRANSCRIPTION FACTOR (EUROFUNG)"/>
    <property type="match status" value="1"/>
</dbReference>
<dbReference type="OrthoDB" id="2015447at2759"/>
<feature type="compositionally biased region" description="Basic and acidic residues" evidence="6">
    <location>
        <begin position="57"/>
        <end position="71"/>
    </location>
</feature>
<sequence length="739" mass="82881">MAHRTNSLAFAKSDCHTCKTLRRVCDRQRPICTTCQTAGDACEGFQTRLIWEGSDLPSRRGDDSRRRHGIECRPAPVPPEAKTAAPTPTPTPTAITIPTPTAKRVAHANSGVQSSKSPPKRAREFSFVNWPPKRRKRHSRRSGQEPQEVQGGSLLRQEEASATRKKVVADPGPVPDKPSPPIPKVQDPNPDPDLESVPLSTEYTPFPGPAALQATEAEQTMVFRSPGFDNWMLPDTTGVEELPLFRANASLLDGIAYHETQQQPSAPAWLTAQGEAEEQIEGLVVGAARSISAARENEKIHAEWSLGPTSRNSIPMTLSMAMLRTQPAFDFESFTILASIPPQVRYSTTADQFSVLLDRYDQEFCTYPVTNDLDINPFRYRRETSRGSKHLLHAIIAIACHHQNSYSINSDAPEEFYQHKNQAVALYKAANENPEIQAQGLEALDTLLALWCIDTVESALNPWRAHLSHAYSLLELAGGIDVWSLSFRSQTQVTMLWDAVVALLSRRACVMPFSYFEAVLQWEASRFWTFFELIGCPRELFVPLMQLAHLASQSKSKGRARNATKEIVTEIEGNLRSYQPPGNEAAYELGDEESLQQARDRYHCCEAIRYSLLIYALRVFRVDNTDAPEPSFTARLRYLSRVSLDHVCSIRPSSPTQKQLLLPIFLAGAETTIDRHRDFIRDYCRQWFETFGYHMFTSVIGILEEVWAAQDVGGRTSWWGDVVDAQRQASNGELDFCFG</sequence>